<dbReference type="EMBL" id="CM043772">
    <property type="protein sequence ID" value="KAI4840531.1"/>
    <property type="molecule type" value="Genomic_DNA"/>
</dbReference>
<gene>
    <name evidence="1" type="ORF">MKS88_001260</name>
</gene>
<evidence type="ECO:0000313" key="1">
    <source>
        <dbReference type="EMBL" id="KAI4840531.1"/>
    </source>
</evidence>
<comment type="caution">
    <text evidence="1">The sequence shown here is derived from an EMBL/GenBank/DDBJ whole genome shotgun (WGS) entry which is preliminary data.</text>
</comment>
<protein>
    <submittedName>
        <fullName evidence="1">Uncharacterized protein</fullName>
    </submittedName>
</protein>
<evidence type="ECO:0000313" key="2">
    <source>
        <dbReference type="Proteomes" id="UP001056978"/>
    </source>
</evidence>
<keyword evidence="2" id="KW-1185">Reference proteome</keyword>
<organism evidence="1 2">
    <name type="scientific">Plasmodium brasilianum</name>
    <dbReference type="NCBI Taxonomy" id="5824"/>
    <lineage>
        <taxon>Eukaryota</taxon>
        <taxon>Sar</taxon>
        <taxon>Alveolata</taxon>
        <taxon>Apicomplexa</taxon>
        <taxon>Aconoidasida</taxon>
        <taxon>Haemosporida</taxon>
        <taxon>Plasmodiidae</taxon>
        <taxon>Plasmodium</taxon>
        <taxon>Plasmodium (Plasmodium)</taxon>
    </lineage>
</organism>
<proteinExistence type="predicted"/>
<reference evidence="1" key="1">
    <citation type="submission" date="2022-06" db="EMBL/GenBank/DDBJ databases">
        <title>The First Complete Genome of the Simian Malaria Parasite Plasmodium brasilianum.</title>
        <authorList>
            <person name="Bajic M."/>
            <person name="Ravishankar S."/>
        </authorList>
    </citation>
    <scope>NUCLEOTIDE SEQUENCE</scope>
    <source>
        <strain evidence="1">Bolivian I</strain>
    </source>
</reference>
<name>A0ACB9YFW3_PLABR</name>
<accession>A0ACB9YFW3</accession>
<sequence length="299" mass="34815">MTPGTAEENENTVTLFLQYKNEFERTLSDTHNSKGSGGNPGKYCQSRNFNIITETDKTFISPCQSIGRYLIEIKQSYNSYDPKRCKYLNYRLNSDETYTQKPNWFEQYIVLSSKIDNICKNEIKKINTEILKNLQTLYSYYKDFENYDGTNGISNGGYCSKIQECYSFYIEHYDKCQKNSNDAFCEELINFKKAYDNKMSTVNPCPGLPHILPPTNTDYIFVASITTAITLLGTMTLFLLYKFTPVKSWLHSLSQRKKMIEVNEVQEETRESLHNMHECINRNYEGSFHNIGYHSQGYP</sequence>
<dbReference type="Proteomes" id="UP001056978">
    <property type="component" value="Chromosome 4"/>
</dbReference>